<sequence>MDRVLLARIEGVEAAGAAALEAMPAHMDNTLGLRISAIFIILSAALLGGVPPLFVKALRSQDSLHTFLIRAFSAGIILALALVHILPDAIEELVNLGGVDYPLGGTCVLVGLFIMIFIEHGAHIMHDMPHVQARAAGGGSVQNHNGQNHSHSHSQGQNHAHDRSGHRVATHAAGASVSEHLLAISAKECSIGNADRGVAAADQSGGKPGEATTVGCREQHVHACATASGDQPSSQLKDPRQQEQQQREQQQQEQQEQQQQQQEQQQEQQREQLEKLQQDEQPKPQQQQRSALAKRAPAAAIAAAGPFIRRSAGATLQPTTAEVAGIALARPLASSSVPVHSHIAMTCCHKGDGAIAIAAKNESCTTASAASDTAEAARAAAAAAADLAGGGGAGNDTLAAVLSRAALLRSPSDHCHDCVSRASAPSWASALELSSEAKSTLRQRIVAYLFELGCIFHSFIIGMSLGANRTSISQVRALLIALSFHQALEGFSLASVINGAGFSIYRAALMVVTYSVTCPLGVTIGIVIAASYDPDSTQGRAAQGCLNGVSGGMLLYISLVQLVSEDMGKYLIGPLTAADANGGIGAAADATTTHGSGPPCGHSHGGGGSGRGIGCRIRAPSFLFFCLGAASMCLLAVWA</sequence>
<protein>
    <submittedName>
        <fullName evidence="7">Uncharacterized protein</fullName>
    </submittedName>
</protein>
<dbReference type="Pfam" id="PF02535">
    <property type="entry name" value="Zip"/>
    <property type="match status" value="2"/>
</dbReference>
<dbReference type="GO" id="GO:0005385">
    <property type="term" value="F:zinc ion transmembrane transporter activity"/>
    <property type="evidence" value="ECO:0007669"/>
    <property type="project" value="TreeGrafter"/>
</dbReference>
<evidence type="ECO:0000256" key="1">
    <source>
        <dbReference type="ARBA" id="ARBA00004141"/>
    </source>
</evidence>
<reference evidence="7" key="1">
    <citation type="journal article" date="2021" name="Proc. Natl. Acad. Sci. U.S.A.">
        <title>Three genomes in the algal genus Volvox reveal the fate of a haploid sex-determining region after a transition to homothallism.</title>
        <authorList>
            <person name="Yamamoto K."/>
            <person name="Hamaji T."/>
            <person name="Kawai-Toyooka H."/>
            <person name="Matsuzaki R."/>
            <person name="Takahashi F."/>
            <person name="Nishimura Y."/>
            <person name="Kawachi M."/>
            <person name="Noguchi H."/>
            <person name="Minakuchi Y."/>
            <person name="Umen J.G."/>
            <person name="Toyoda A."/>
            <person name="Nozaki H."/>
        </authorList>
    </citation>
    <scope>NUCLEOTIDE SEQUENCE</scope>
    <source>
        <strain evidence="8">NIES-3785</strain>
        <strain evidence="7">NIES-3786</strain>
    </source>
</reference>
<gene>
    <name evidence="7" type="ORF">Vretifemale_14317</name>
    <name evidence="8" type="ORF">Vretimale_9091</name>
</gene>
<keyword evidence="9" id="KW-1185">Reference proteome</keyword>
<accession>A0A8J4FVN0</accession>
<evidence type="ECO:0000313" key="8">
    <source>
        <dbReference type="EMBL" id="GIM04540.1"/>
    </source>
</evidence>
<keyword evidence="4 6" id="KW-0472">Membrane</keyword>
<dbReference type="GO" id="GO:0005886">
    <property type="term" value="C:plasma membrane"/>
    <property type="evidence" value="ECO:0007669"/>
    <property type="project" value="TreeGrafter"/>
</dbReference>
<organism evidence="7 9">
    <name type="scientific">Volvox reticuliferus</name>
    <dbReference type="NCBI Taxonomy" id="1737510"/>
    <lineage>
        <taxon>Eukaryota</taxon>
        <taxon>Viridiplantae</taxon>
        <taxon>Chlorophyta</taxon>
        <taxon>core chlorophytes</taxon>
        <taxon>Chlorophyceae</taxon>
        <taxon>CS clade</taxon>
        <taxon>Chlamydomonadales</taxon>
        <taxon>Volvocaceae</taxon>
        <taxon>Volvox</taxon>
    </lineage>
</organism>
<feature type="compositionally biased region" description="Low complexity" evidence="5">
    <location>
        <begin position="142"/>
        <end position="158"/>
    </location>
</feature>
<keyword evidence="2 6" id="KW-0812">Transmembrane</keyword>
<feature type="transmembrane region" description="Helical" evidence="6">
    <location>
        <begin position="621"/>
        <end position="638"/>
    </location>
</feature>
<evidence type="ECO:0000313" key="7">
    <source>
        <dbReference type="EMBL" id="GIL86062.1"/>
    </source>
</evidence>
<name>A0A8J4FVN0_9CHLO</name>
<evidence type="ECO:0000256" key="4">
    <source>
        <dbReference type="ARBA" id="ARBA00023136"/>
    </source>
</evidence>
<feature type="compositionally biased region" description="Basic and acidic residues" evidence="5">
    <location>
        <begin position="268"/>
        <end position="282"/>
    </location>
</feature>
<dbReference type="EMBL" id="BNCP01000034">
    <property type="protein sequence ID" value="GIL86062.1"/>
    <property type="molecule type" value="Genomic_DNA"/>
</dbReference>
<feature type="transmembrane region" description="Helical" evidence="6">
    <location>
        <begin position="477"/>
        <end position="497"/>
    </location>
</feature>
<dbReference type="PANTHER" id="PTHR11040:SF44">
    <property type="entry name" value="PROTEIN ZNTC-RELATED"/>
    <property type="match status" value="1"/>
</dbReference>
<feature type="transmembrane region" description="Helical" evidence="6">
    <location>
        <begin position="67"/>
        <end position="87"/>
    </location>
</feature>
<feature type="transmembrane region" description="Helical" evidence="6">
    <location>
        <begin position="509"/>
        <end position="529"/>
    </location>
</feature>
<evidence type="ECO:0000256" key="6">
    <source>
        <dbReference type="SAM" id="Phobius"/>
    </source>
</evidence>
<dbReference type="AlphaFoldDB" id="A0A8J4FVN0"/>
<dbReference type="InterPro" id="IPR003689">
    <property type="entry name" value="ZIP"/>
</dbReference>
<feature type="compositionally biased region" description="Low complexity" evidence="5">
    <location>
        <begin position="242"/>
        <end position="267"/>
    </location>
</feature>
<evidence type="ECO:0000256" key="3">
    <source>
        <dbReference type="ARBA" id="ARBA00022989"/>
    </source>
</evidence>
<dbReference type="Proteomes" id="UP000747110">
    <property type="component" value="Unassembled WGS sequence"/>
</dbReference>
<comment type="caution">
    <text evidence="7">The sequence shown here is derived from an EMBL/GenBank/DDBJ whole genome shotgun (WGS) entry which is preliminary data.</text>
</comment>
<dbReference type="Proteomes" id="UP000722791">
    <property type="component" value="Unassembled WGS sequence"/>
</dbReference>
<dbReference type="EMBL" id="BNCQ01000016">
    <property type="protein sequence ID" value="GIM04540.1"/>
    <property type="molecule type" value="Genomic_DNA"/>
</dbReference>
<feature type="transmembrane region" description="Helical" evidence="6">
    <location>
        <begin position="541"/>
        <end position="563"/>
    </location>
</feature>
<feature type="compositionally biased region" description="Low complexity" evidence="5">
    <location>
        <begin position="283"/>
        <end position="294"/>
    </location>
</feature>
<feature type="region of interest" description="Disordered" evidence="5">
    <location>
        <begin position="226"/>
        <end position="294"/>
    </location>
</feature>
<proteinExistence type="predicted"/>
<feature type="region of interest" description="Disordered" evidence="5">
    <location>
        <begin position="135"/>
        <end position="173"/>
    </location>
</feature>
<feature type="transmembrane region" description="Helical" evidence="6">
    <location>
        <begin position="99"/>
        <end position="118"/>
    </location>
</feature>
<evidence type="ECO:0000313" key="9">
    <source>
        <dbReference type="Proteomes" id="UP000747110"/>
    </source>
</evidence>
<evidence type="ECO:0000256" key="5">
    <source>
        <dbReference type="SAM" id="MobiDB-lite"/>
    </source>
</evidence>
<keyword evidence="3 6" id="KW-1133">Transmembrane helix</keyword>
<evidence type="ECO:0000256" key="2">
    <source>
        <dbReference type="ARBA" id="ARBA00022692"/>
    </source>
</evidence>
<feature type="transmembrane region" description="Helical" evidence="6">
    <location>
        <begin position="445"/>
        <end position="465"/>
    </location>
</feature>
<dbReference type="OrthoDB" id="448280at2759"/>
<comment type="subcellular location">
    <subcellularLocation>
        <location evidence="1">Membrane</location>
        <topology evidence="1">Multi-pass membrane protein</topology>
    </subcellularLocation>
</comment>
<feature type="transmembrane region" description="Helical" evidence="6">
    <location>
        <begin position="33"/>
        <end position="55"/>
    </location>
</feature>
<dbReference type="PANTHER" id="PTHR11040">
    <property type="entry name" value="ZINC/IRON TRANSPORTER"/>
    <property type="match status" value="1"/>
</dbReference>